<dbReference type="AlphaFoldDB" id="A0A815LNI5"/>
<evidence type="ECO:0000256" key="1">
    <source>
        <dbReference type="ARBA" id="ARBA00022729"/>
    </source>
</evidence>
<evidence type="ECO:0008006" key="4">
    <source>
        <dbReference type="Google" id="ProtNLM"/>
    </source>
</evidence>
<evidence type="ECO:0000313" key="2">
    <source>
        <dbReference type="EMBL" id="CAF1411782.1"/>
    </source>
</evidence>
<organism evidence="2 3">
    <name type="scientific">Adineta ricciae</name>
    <name type="common">Rotifer</name>
    <dbReference type="NCBI Taxonomy" id="249248"/>
    <lineage>
        <taxon>Eukaryota</taxon>
        <taxon>Metazoa</taxon>
        <taxon>Spiralia</taxon>
        <taxon>Gnathifera</taxon>
        <taxon>Rotifera</taxon>
        <taxon>Eurotatoria</taxon>
        <taxon>Bdelloidea</taxon>
        <taxon>Adinetida</taxon>
        <taxon>Adinetidae</taxon>
        <taxon>Adineta</taxon>
    </lineage>
</organism>
<proteinExistence type="predicted"/>
<dbReference type="InterPro" id="IPR028994">
    <property type="entry name" value="Integrin_alpha_N"/>
</dbReference>
<dbReference type="Proteomes" id="UP000663852">
    <property type="component" value="Unassembled WGS sequence"/>
</dbReference>
<name>A0A815LNI5_ADIRI</name>
<accession>A0A815LNI5</accession>
<protein>
    <recommendedName>
        <fullName evidence="4">VCBS repeat-containing protein</fullName>
    </recommendedName>
</protein>
<dbReference type="OrthoDB" id="10022113at2759"/>
<evidence type="ECO:0000313" key="3">
    <source>
        <dbReference type="Proteomes" id="UP000663852"/>
    </source>
</evidence>
<dbReference type="InterPro" id="IPR013517">
    <property type="entry name" value="FG-GAP"/>
</dbReference>
<sequence length="141" mass="15917">MLSVHLDKTCKYVLKSEAQYLIKTDSHLTSIAIGDLNDDDLNDFDTSNSGSNTIGIFMQQKENFFSNSISIADFNRDNTLDIAVANFGTNNIGIFLGKGNRTFITWKLISLERSRPRWTSNEDLNNDSLIDLVTVNMEQMI</sequence>
<gene>
    <name evidence="2" type="ORF">EDS130_LOCUS36783</name>
</gene>
<comment type="caution">
    <text evidence="2">The sequence shown here is derived from an EMBL/GenBank/DDBJ whole genome shotgun (WGS) entry which is preliminary data.</text>
</comment>
<reference evidence="2" key="1">
    <citation type="submission" date="2021-02" db="EMBL/GenBank/DDBJ databases">
        <authorList>
            <person name="Nowell W R."/>
        </authorList>
    </citation>
    <scope>NUCLEOTIDE SEQUENCE</scope>
</reference>
<dbReference type="Gene3D" id="2.30.30.100">
    <property type="match status" value="1"/>
</dbReference>
<dbReference type="Pfam" id="PF13517">
    <property type="entry name" value="FG-GAP_3"/>
    <property type="match status" value="1"/>
</dbReference>
<dbReference type="PANTHER" id="PTHR46580">
    <property type="entry name" value="SENSOR KINASE-RELATED"/>
    <property type="match status" value="1"/>
</dbReference>
<dbReference type="EMBL" id="CAJNOJ010000348">
    <property type="protein sequence ID" value="CAF1411782.1"/>
    <property type="molecule type" value="Genomic_DNA"/>
</dbReference>
<dbReference type="SUPFAM" id="SSF69318">
    <property type="entry name" value="Integrin alpha N-terminal domain"/>
    <property type="match status" value="1"/>
</dbReference>
<keyword evidence="1" id="KW-0732">Signal</keyword>